<keyword evidence="1" id="KW-0812">Transmembrane</keyword>
<organism evidence="2">
    <name type="scientific">Siphoviridae sp. ctYaH2</name>
    <dbReference type="NCBI Taxonomy" id="2825549"/>
    <lineage>
        <taxon>Viruses</taxon>
        <taxon>Duplodnaviria</taxon>
        <taxon>Heunggongvirae</taxon>
        <taxon>Uroviricota</taxon>
        <taxon>Caudoviricetes</taxon>
    </lineage>
</organism>
<accession>A0A8S5V5G4</accession>
<dbReference type="NCBIfam" id="TIGR04409">
    <property type="entry name" value="LptC_YrbK"/>
    <property type="match status" value="1"/>
</dbReference>
<dbReference type="GO" id="GO:0015221">
    <property type="term" value="F:lipopolysaccharide transmembrane transporter activity"/>
    <property type="evidence" value="ECO:0007669"/>
    <property type="project" value="InterPro"/>
</dbReference>
<evidence type="ECO:0000256" key="1">
    <source>
        <dbReference type="SAM" id="Phobius"/>
    </source>
</evidence>
<dbReference type="Gene3D" id="2.60.450.10">
    <property type="entry name" value="Lipopolysaccharide (LPS) transport protein A like domain"/>
    <property type="match status" value="1"/>
</dbReference>
<dbReference type="EMBL" id="BK016199">
    <property type="protein sequence ID" value="DAG01855.1"/>
    <property type="molecule type" value="Genomic_DNA"/>
</dbReference>
<feature type="transmembrane region" description="Helical" evidence="1">
    <location>
        <begin position="12"/>
        <end position="37"/>
    </location>
</feature>
<keyword evidence="1" id="KW-0472">Membrane</keyword>
<protein>
    <submittedName>
        <fullName evidence="2">LPS export ABC transporter periplasmic protein</fullName>
    </submittedName>
</protein>
<dbReference type="GO" id="GO:0005886">
    <property type="term" value="C:plasma membrane"/>
    <property type="evidence" value="ECO:0007669"/>
    <property type="project" value="InterPro"/>
</dbReference>
<sequence>MLDRTIYHSATFVIHMKVLILDITKSIAVLMSMAMLFSCNNDMRNLQQLSIQKKFPQGEAYDFKLVYTDSTKVVAVVTSKLNKDFTNQRMPYSEFPEGVKVEFYDQARHKNIVEANYGIIYPSSDMVELRDNVVLTTYDGKKLKTSQLFWDQKEDWIFTDREFSFTDETKGTVTNGIGMDFDKKFSTVKAHKTTGILAIEDNEEE</sequence>
<name>A0A8S5V5G4_9CAUD</name>
<evidence type="ECO:0000313" key="2">
    <source>
        <dbReference type="EMBL" id="DAG01855.1"/>
    </source>
</evidence>
<keyword evidence="1" id="KW-1133">Transmembrane helix</keyword>
<dbReference type="InterPro" id="IPR026265">
    <property type="entry name" value="LptC"/>
</dbReference>
<dbReference type="InterPro" id="IPR010664">
    <property type="entry name" value="LipoPS_assembly_LptC-rel"/>
</dbReference>
<proteinExistence type="predicted"/>
<reference evidence="2" key="1">
    <citation type="journal article" date="2021" name="Proc. Natl. Acad. Sci. U.S.A.">
        <title>A Catalog of Tens of Thousands of Viruses from Human Metagenomes Reveals Hidden Associations with Chronic Diseases.</title>
        <authorList>
            <person name="Tisza M.J."/>
            <person name="Buck C.B."/>
        </authorList>
    </citation>
    <scope>NUCLEOTIDE SEQUENCE</scope>
    <source>
        <strain evidence="2">CtYaH2</strain>
    </source>
</reference>
<dbReference type="Pfam" id="PF06835">
    <property type="entry name" value="LptC"/>
    <property type="match status" value="1"/>
</dbReference>